<proteinExistence type="predicted"/>
<keyword evidence="1" id="KW-1133">Transmembrane helix</keyword>
<dbReference type="HOGENOM" id="CLU_727834_0_0_1"/>
<keyword evidence="3" id="KW-1185">Reference proteome</keyword>
<protein>
    <submittedName>
        <fullName evidence="2">Uncharacterized protein</fullName>
    </submittedName>
</protein>
<organism evidence="2 3">
    <name type="scientific">Piloderma croceum (strain F 1598)</name>
    <dbReference type="NCBI Taxonomy" id="765440"/>
    <lineage>
        <taxon>Eukaryota</taxon>
        <taxon>Fungi</taxon>
        <taxon>Dikarya</taxon>
        <taxon>Basidiomycota</taxon>
        <taxon>Agaricomycotina</taxon>
        <taxon>Agaricomycetes</taxon>
        <taxon>Agaricomycetidae</taxon>
        <taxon>Atheliales</taxon>
        <taxon>Atheliaceae</taxon>
        <taxon>Piloderma</taxon>
    </lineage>
</organism>
<keyword evidence="1" id="KW-0812">Transmembrane</keyword>
<evidence type="ECO:0000313" key="2">
    <source>
        <dbReference type="EMBL" id="KIM77640.1"/>
    </source>
</evidence>
<evidence type="ECO:0000313" key="3">
    <source>
        <dbReference type="Proteomes" id="UP000054166"/>
    </source>
</evidence>
<reference evidence="2 3" key="1">
    <citation type="submission" date="2014-04" db="EMBL/GenBank/DDBJ databases">
        <authorList>
            <consortium name="DOE Joint Genome Institute"/>
            <person name="Kuo A."/>
            <person name="Tarkka M."/>
            <person name="Buscot F."/>
            <person name="Kohler A."/>
            <person name="Nagy L.G."/>
            <person name="Floudas D."/>
            <person name="Copeland A."/>
            <person name="Barry K.W."/>
            <person name="Cichocki N."/>
            <person name="Veneault-Fourrey C."/>
            <person name="LaButti K."/>
            <person name="Lindquist E.A."/>
            <person name="Lipzen A."/>
            <person name="Lundell T."/>
            <person name="Morin E."/>
            <person name="Murat C."/>
            <person name="Sun H."/>
            <person name="Tunlid A."/>
            <person name="Henrissat B."/>
            <person name="Grigoriev I.V."/>
            <person name="Hibbett D.S."/>
            <person name="Martin F."/>
            <person name="Nordberg H.P."/>
            <person name="Cantor M.N."/>
            <person name="Hua S.X."/>
        </authorList>
    </citation>
    <scope>NUCLEOTIDE SEQUENCE [LARGE SCALE GENOMIC DNA]</scope>
    <source>
        <strain evidence="2 3">F 1598</strain>
    </source>
</reference>
<sequence>MPNRPNCWTCNDENLGSLFHELVVLTTLTPELAHPEYLLHDKGPVPYPQPCSQQITNSVFPVNNHLAAASSFSENGTDAGSNDTIIIDPGGPVKPKTTTDSKSGPPLAILGFSWTDMVCSILNVHGLQDCYLLSPISGPPFRLTCKGMVGGVKNAPTVCKLSALKAKNNNNTIQITVALKDLKGYKNHKRLALLLCDYHMFDPILSIILFASILYFLKPTIPKLNKDRTTLEHLVPSAIRPTRSTATTSNYPFTLSIIFFSINVVLTLPRTPLRILQLLQLTLSVEFTFQAPPIGHRNLLFKTTSHFRVYRMEQKENSTNHQILQQTLQNPPSPSANSIVEQYNRSDNATVQPQTVYCTPTPQINGYHTGLASSSSQQSF</sequence>
<gene>
    <name evidence="2" type="ORF">PILCRDRAFT_11894</name>
</gene>
<keyword evidence="1" id="KW-0472">Membrane</keyword>
<evidence type="ECO:0000256" key="1">
    <source>
        <dbReference type="SAM" id="Phobius"/>
    </source>
</evidence>
<feature type="transmembrane region" description="Helical" evidence="1">
    <location>
        <begin position="251"/>
        <end position="268"/>
    </location>
</feature>
<dbReference type="InParanoid" id="A0A0C3EYQ7"/>
<dbReference type="AlphaFoldDB" id="A0A0C3EYQ7"/>
<reference evidence="3" key="2">
    <citation type="submission" date="2015-01" db="EMBL/GenBank/DDBJ databases">
        <title>Evolutionary Origins and Diversification of the Mycorrhizal Mutualists.</title>
        <authorList>
            <consortium name="DOE Joint Genome Institute"/>
            <consortium name="Mycorrhizal Genomics Consortium"/>
            <person name="Kohler A."/>
            <person name="Kuo A."/>
            <person name="Nagy L.G."/>
            <person name="Floudas D."/>
            <person name="Copeland A."/>
            <person name="Barry K.W."/>
            <person name="Cichocki N."/>
            <person name="Veneault-Fourrey C."/>
            <person name="LaButti K."/>
            <person name="Lindquist E.A."/>
            <person name="Lipzen A."/>
            <person name="Lundell T."/>
            <person name="Morin E."/>
            <person name="Murat C."/>
            <person name="Riley R."/>
            <person name="Ohm R."/>
            <person name="Sun H."/>
            <person name="Tunlid A."/>
            <person name="Henrissat B."/>
            <person name="Grigoriev I.V."/>
            <person name="Hibbett D.S."/>
            <person name="Martin F."/>
        </authorList>
    </citation>
    <scope>NUCLEOTIDE SEQUENCE [LARGE SCALE GENOMIC DNA]</scope>
    <source>
        <strain evidence="3">F 1598</strain>
    </source>
</reference>
<name>A0A0C3EYQ7_PILCF</name>
<accession>A0A0C3EYQ7</accession>
<dbReference type="Proteomes" id="UP000054166">
    <property type="component" value="Unassembled WGS sequence"/>
</dbReference>
<dbReference type="EMBL" id="KN833023">
    <property type="protein sequence ID" value="KIM77640.1"/>
    <property type="molecule type" value="Genomic_DNA"/>
</dbReference>
<dbReference type="OrthoDB" id="3253434at2759"/>
<feature type="transmembrane region" description="Helical" evidence="1">
    <location>
        <begin position="191"/>
        <end position="217"/>
    </location>
</feature>